<dbReference type="Pfam" id="PF13560">
    <property type="entry name" value="HTH_31"/>
    <property type="match status" value="1"/>
</dbReference>
<gene>
    <name evidence="2" type="ORF">Mic7113_2844</name>
</gene>
<feature type="domain" description="HTH cro/C1-type" evidence="1">
    <location>
        <begin position="16"/>
        <end position="72"/>
    </location>
</feature>
<dbReference type="SMART" id="SM00530">
    <property type="entry name" value="HTH_XRE"/>
    <property type="match status" value="1"/>
</dbReference>
<evidence type="ECO:0000259" key="1">
    <source>
        <dbReference type="PROSITE" id="PS50943"/>
    </source>
</evidence>
<organism evidence="2 3">
    <name type="scientific">Allocoleopsis franciscana PCC 7113</name>
    <dbReference type="NCBI Taxonomy" id="1173027"/>
    <lineage>
        <taxon>Bacteria</taxon>
        <taxon>Bacillati</taxon>
        <taxon>Cyanobacteriota</taxon>
        <taxon>Cyanophyceae</taxon>
        <taxon>Coleofasciculales</taxon>
        <taxon>Coleofasciculaceae</taxon>
        <taxon>Allocoleopsis</taxon>
        <taxon>Allocoleopsis franciscana</taxon>
    </lineage>
</organism>
<dbReference type="SUPFAM" id="SSF47413">
    <property type="entry name" value="lambda repressor-like DNA-binding domains"/>
    <property type="match status" value="1"/>
</dbReference>
<dbReference type="eggNOG" id="COG1396">
    <property type="taxonomic scope" value="Bacteria"/>
</dbReference>
<reference evidence="2 3" key="1">
    <citation type="submission" date="2012-06" db="EMBL/GenBank/DDBJ databases">
        <title>Finished chromosome of genome of Microcoleus sp. PCC 7113.</title>
        <authorList>
            <consortium name="US DOE Joint Genome Institute"/>
            <person name="Gugger M."/>
            <person name="Coursin T."/>
            <person name="Rippka R."/>
            <person name="Tandeau De Marsac N."/>
            <person name="Huntemann M."/>
            <person name="Wei C.-L."/>
            <person name="Han J."/>
            <person name="Detter J.C."/>
            <person name="Han C."/>
            <person name="Tapia R."/>
            <person name="Chen A."/>
            <person name="Kyrpides N."/>
            <person name="Mavromatis K."/>
            <person name="Markowitz V."/>
            <person name="Szeto E."/>
            <person name="Ivanova N."/>
            <person name="Pagani I."/>
            <person name="Pati A."/>
            <person name="Goodwin L."/>
            <person name="Nordberg H.P."/>
            <person name="Cantor M.N."/>
            <person name="Hua S.X."/>
            <person name="Woyke T."/>
            <person name="Kerfeld C.A."/>
        </authorList>
    </citation>
    <scope>NUCLEOTIDE SEQUENCE [LARGE SCALE GENOMIC DNA]</scope>
    <source>
        <strain evidence="2 3">PCC 7113</strain>
    </source>
</reference>
<dbReference type="InterPro" id="IPR027417">
    <property type="entry name" value="P-loop_NTPase"/>
</dbReference>
<dbReference type="RefSeq" id="WP_015182774.1">
    <property type="nucleotide sequence ID" value="NC_019738.1"/>
</dbReference>
<sequence length="703" mass="80953">MNISIYDVSGDIGKTLAELRKAAKKKQADIAESLNVAQSHVSRIEKGKLIPTNEEIEGYLSAIDTDEARDYLAFLKPWEILKRPSFRNPQRDELWKAETSLRELNQLISNDAPDLLKAQAQMYDKRVREEAEYLTSLKHSIAYVGSVGVGKTTAVCKLTGLIMPQEKNFLRQSILAVGSGRTTVCEVCIRPGAKFGIRVKLKSKDEIHKLVEDFCAAKRNIDKGNQENQLEVVSEEMQRLLLNMAGLQPESLAELIKQCDNADTLPLKFLELLKLPERTREEIEYDKTSNQTGIEWLKETFKLINYGRHKEFSVPQRIDVIVPDNVFQFSDYELEIIDTQGIDKTAIRRDLLGYLNDQRTLTVLCSRFKDAPDREIYDLLENLIKNGAKKTLKERVLILALPQNDEADNMMNYAGDPVNSTDEAYNLKREEVQTKLQPLLQSIEGIDIPIIFFNAKSEEDNPAKIANELIKKLDNLRDSYVKQLSSTVEAINVLIKNQKEQNARDAYKEVSESLKIFLKDYRNKPLPLWNVYTSLIEQMEKTPASTIRATMRRNGTWHKFDVYLHLGNKARSNAWSATRPAFYGLKELVKNMNHKPKLEPAYNFLSEILANWEVWHEEFLKYAEQIGEQIFRPTLVKSYIWAECAALEGAGFREQVIWKLRPWFKNPEQQHLHNFLKNRIEEAWQEKVLAQLEKLTDKGTEGD</sequence>
<protein>
    <submittedName>
        <fullName evidence="2">Helix-turn-helix protein</fullName>
    </submittedName>
</protein>
<proteinExistence type="predicted"/>
<dbReference type="eggNOG" id="COG1419">
    <property type="taxonomic scope" value="Bacteria"/>
</dbReference>
<accession>K9WE23</accession>
<dbReference type="InterPro" id="IPR010982">
    <property type="entry name" value="Lambda_DNA-bd_dom_sf"/>
</dbReference>
<dbReference type="GO" id="GO:0003677">
    <property type="term" value="F:DNA binding"/>
    <property type="evidence" value="ECO:0007669"/>
    <property type="project" value="InterPro"/>
</dbReference>
<keyword evidence="3" id="KW-1185">Reference proteome</keyword>
<dbReference type="InterPro" id="IPR001387">
    <property type="entry name" value="Cro/C1-type_HTH"/>
</dbReference>
<dbReference type="Proteomes" id="UP000010471">
    <property type="component" value="Chromosome"/>
</dbReference>
<dbReference type="Gene3D" id="1.10.260.40">
    <property type="entry name" value="lambda repressor-like DNA-binding domains"/>
    <property type="match status" value="1"/>
</dbReference>
<dbReference type="HOGENOM" id="CLU_388761_0_0_3"/>
<dbReference type="SUPFAM" id="SSF52540">
    <property type="entry name" value="P-loop containing nucleoside triphosphate hydrolases"/>
    <property type="match status" value="1"/>
</dbReference>
<name>K9WE23_9CYAN</name>
<evidence type="ECO:0000313" key="3">
    <source>
        <dbReference type="Proteomes" id="UP000010471"/>
    </source>
</evidence>
<dbReference type="PROSITE" id="PS50943">
    <property type="entry name" value="HTH_CROC1"/>
    <property type="match status" value="1"/>
</dbReference>
<dbReference type="EMBL" id="CP003630">
    <property type="protein sequence ID" value="AFZ18625.1"/>
    <property type="molecule type" value="Genomic_DNA"/>
</dbReference>
<evidence type="ECO:0000313" key="2">
    <source>
        <dbReference type="EMBL" id="AFZ18625.1"/>
    </source>
</evidence>
<dbReference type="KEGG" id="mic:Mic7113_2844"/>
<dbReference type="CDD" id="cd00093">
    <property type="entry name" value="HTH_XRE"/>
    <property type="match status" value="1"/>
</dbReference>
<dbReference type="OrthoDB" id="8566588at2"/>
<dbReference type="AlphaFoldDB" id="K9WE23"/>